<keyword evidence="1" id="KW-0472">Membrane</keyword>
<feature type="transmembrane region" description="Helical" evidence="1">
    <location>
        <begin position="16"/>
        <end position="37"/>
    </location>
</feature>
<keyword evidence="3" id="KW-1185">Reference proteome</keyword>
<keyword evidence="1" id="KW-0812">Transmembrane</keyword>
<evidence type="ECO:0000313" key="2">
    <source>
        <dbReference type="EMBL" id="BBE31642.1"/>
    </source>
</evidence>
<keyword evidence="1" id="KW-1133">Transmembrane helix</keyword>
<accession>A0A7G1GBA8</accession>
<dbReference type="Proteomes" id="UP000516361">
    <property type="component" value="Chromosome"/>
</dbReference>
<dbReference type="RefSeq" id="WP_190614311.1">
    <property type="nucleotide sequence ID" value="NZ_AP018712.1"/>
</dbReference>
<name>A0A7G1GBA8_9BACT</name>
<dbReference type="AlphaFoldDB" id="A0A7G1GBA8"/>
<evidence type="ECO:0000313" key="3">
    <source>
        <dbReference type="Proteomes" id="UP000516361"/>
    </source>
</evidence>
<dbReference type="EMBL" id="AP018712">
    <property type="protein sequence ID" value="BBE31642.1"/>
    <property type="molecule type" value="Genomic_DNA"/>
</dbReference>
<evidence type="ECO:0000256" key="1">
    <source>
        <dbReference type="SAM" id="Phobius"/>
    </source>
</evidence>
<protein>
    <submittedName>
        <fullName evidence="2">Uncharacterized protein</fullName>
    </submittedName>
</protein>
<dbReference type="InParanoid" id="A0A7G1GBA8"/>
<gene>
    <name evidence="2" type="ORF">OSSY52_17830</name>
</gene>
<sequence length="232" mass="27463">MSKIYLSNRRKSSKKWPLFLIIILILVIGFFGVKYYMAENASETKYSKLTYTFSYKDNLYFIRVLNDSKKIFMVKTIDNITFPDSFLTLSKNNLQDTTNNFLRGFNLQSDLNYYINLNDDLIKSFINKIGSNKSGINGFFEGLMYRNSSIFDFLTVDSYYNLIKKYDRSTNLTSPAVYVLLKSFSKYSINNFDKLTLKPLFDKPIKITIDDKIYYRNYLNEENFKRLKEILE</sequence>
<proteinExistence type="predicted"/>
<dbReference type="KEGG" id="ocy:OSSY52_17830"/>
<organism evidence="2 3">
    <name type="scientific">Tepiditoga spiralis</name>
    <dbReference type="NCBI Taxonomy" id="2108365"/>
    <lineage>
        <taxon>Bacteria</taxon>
        <taxon>Thermotogati</taxon>
        <taxon>Thermotogota</taxon>
        <taxon>Thermotogae</taxon>
        <taxon>Petrotogales</taxon>
        <taxon>Petrotogaceae</taxon>
        <taxon>Tepiditoga</taxon>
    </lineage>
</organism>
<reference evidence="2 3" key="1">
    <citation type="submission" date="2018-06" db="EMBL/GenBank/DDBJ databases">
        <title>Genome sequencing of Oceanotoga sp. sy52.</title>
        <authorList>
            <person name="Mori K."/>
        </authorList>
    </citation>
    <scope>NUCLEOTIDE SEQUENCE [LARGE SCALE GENOMIC DNA]</scope>
    <source>
        <strain evidence="3">sy52</strain>
    </source>
</reference>